<dbReference type="SMART" id="SM00713">
    <property type="entry name" value="GYR"/>
    <property type="match status" value="3"/>
</dbReference>
<gene>
    <name evidence="4" type="primary">LOC131804472</name>
</gene>
<name>A0A1I8NKS8_MUSDO</name>
<dbReference type="InterPro" id="IPR004019">
    <property type="entry name" value="YLP_motif"/>
</dbReference>
<dbReference type="RefSeq" id="XP_058983392.1">
    <property type="nucleotide sequence ID" value="XM_059127409.1"/>
</dbReference>
<proteinExistence type="predicted"/>
<dbReference type="Pfam" id="PF02757">
    <property type="entry name" value="YLP"/>
    <property type="match status" value="2"/>
</dbReference>
<dbReference type="InterPro" id="IPR004011">
    <property type="entry name" value="Gyr_motif"/>
</dbReference>
<keyword evidence="3" id="KW-1185">Reference proteome</keyword>
<evidence type="ECO:0000313" key="4">
    <source>
        <dbReference type="RefSeq" id="XP_058983392.1"/>
    </source>
</evidence>
<dbReference type="Proteomes" id="UP001652621">
    <property type="component" value="Unplaced"/>
</dbReference>
<protein>
    <submittedName>
        <fullName evidence="4">Uncharacterized protein LOC131804472</fullName>
    </submittedName>
</protein>
<dbReference type="GeneID" id="131804472"/>
<reference evidence="2" key="1">
    <citation type="submission" date="2020-05" db="UniProtKB">
        <authorList>
            <consortium name="EnsemblMetazoa"/>
        </authorList>
    </citation>
    <scope>IDENTIFICATION</scope>
    <source>
        <strain evidence="2">Aabys</strain>
    </source>
</reference>
<reference evidence="4" key="2">
    <citation type="submission" date="2025-05" db="UniProtKB">
        <authorList>
            <consortium name="RefSeq"/>
        </authorList>
    </citation>
    <scope>IDENTIFICATION</scope>
    <source>
        <strain evidence="4">Aabys</strain>
        <tissue evidence="4">Whole body</tissue>
    </source>
</reference>
<dbReference type="VEuPathDB" id="VectorBase:MDOA016746"/>
<dbReference type="VEuPathDB" id="VectorBase:MDOMA2_018100"/>
<sequence>MVCFRKLFIVFALVAAAAATHLSNEYLPPKVGGAVESYAVETASAPVSYAAPAAVESYQVEEAAPAHTFSDADGYRYKTLRRRVIRRQRRDVSNEYLPPVAVSESVPEYVNTAPTQSFETVEAAPAHTFSDAEGYRYKTHRRRVIRRQRRDVSNEYLPPVATNNAAQVATSYSGPAVATSYSAPAVATSYSAPAPAVQTYEVESAAPAHTFSQADGYRYKTQRRRVIRRN</sequence>
<organism evidence="2">
    <name type="scientific">Musca domestica</name>
    <name type="common">House fly</name>
    <dbReference type="NCBI Taxonomy" id="7370"/>
    <lineage>
        <taxon>Eukaryota</taxon>
        <taxon>Metazoa</taxon>
        <taxon>Ecdysozoa</taxon>
        <taxon>Arthropoda</taxon>
        <taxon>Hexapoda</taxon>
        <taxon>Insecta</taxon>
        <taxon>Pterygota</taxon>
        <taxon>Neoptera</taxon>
        <taxon>Endopterygota</taxon>
        <taxon>Diptera</taxon>
        <taxon>Brachycera</taxon>
        <taxon>Muscomorpha</taxon>
        <taxon>Muscoidea</taxon>
        <taxon>Muscidae</taxon>
        <taxon>Musca</taxon>
    </lineage>
</organism>
<accession>A0A1I8NKS8</accession>
<dbReference type="Pfam" id="PF02756">
    <property type="entry name" value="GYR"/>
    <property type="match status" value="2"/>
</dbReference>
<feature type="chain" id="PRO_5044561819" evidence="1">
    <location>
        <begin position="20"/>
        <end position="230"/>
    </location>
</feature>
<keyword evidence="1" id="KW-0732">Signal</keyword>
<dbReference type="OrthoDB" id="8065809at2759"/>
<dbReference type="AlphaFoldDB" id="A0A1I8NKS8"/>
<feature type="signal peptide" evidence="1">
    <location>
        <begin position="1"/>
        <end position="19"/>
    </location>
</feature>
<evidence type="ECO:0000256" key="1">
    <source>
        <dbReference type="SAM" id="SignalP"/>
    </source>
</evidence>
<evidence type="ECO:0000313" key="2">
    <source>
        <dbReference type="EnsemblMetazoa" id="MDOA016746-PA"/>
    </source>
</evidence>
<dbReference type="EnsemblMetazoa" id="MDOA016746-RA">
    <property type="protein sequence ID" value="MDOA016746-PA"/>
    <property type="gene ID" value="MDOA016746"/>
</dbReference>
<evidence type="ECO:0000313" key="3">
    <source>
        <dbReference type="Proteomes" id="UP001652621"/>
    </source>
</evidence>